<reference evidence="8" key="1">
    <citation type="submission" date="2019-11" db="EMBL/GenBank/DDBJ databases">
        <title>Bipolaris sorokiniana Genome sequencing.</title>
        <authorList>
            <person name="Wang H."/>
        </authorList>
    </citation>
    <scope>NUCLEOTIDE SEQUENCE</scope>
</reference>
<dbReference type="GO" id="GO:0016020">
    <property type="term" value="C:membrane"/>
    <property type="evidence" value="ECO:0007669"/>
    <property type="project" value="UniProtKB-SubCell"/>
</dbReference>
<comment type="caution">
    <text evidence="8">The sequence shown here is derived from an EMBL/GenBank/DDBJ whole genome shotgun (WGS) entry which is preliminary data.</text>
</comment>
<dbReference type="Pfam" id="PF00324">
    <property type="entry name" value="AA_permease"/>
    <property type="match status" value="1"/>
</dbReference>
<evidence type="ECO:0000256" key="1">
    <source>
        <dbReference type="ARBA" id="ARBA00004141"/>
    </source>
</evidence>
<comment type="subcellular location">
    <subcellularLocation>
        <location evidence="1">Membrane</location>
        <topology evidence="1">Multi-pass membrane protein</topology>
    </subcellularLocation>
</comment>
<feature type="transmembrane region" description="Helical" evidence="6">
    <location>
        <begin position="510"/>
        <end position="527"/>
    </location>
</feature>
<organism evidence="8 9">
    <name type="scientific">Cochliobolus sativus</name>
    <name type="common">Common root rot and spot blotch fungus</name>
    <name type="synonym">Bipolaris sorokiniana</name>
    <dbReference type="NCBI Taxonomy" id="45130"/>
    <lineage>
        <taxon>Eukaryota</taxon>
        <taxon>Fungi</taxon>
        <taxon>Dikarya</taxon>
        <taxon>Ascomycota</taxon>
        <taxon>Pezizomycotina</taxon>
        <taxon>Dothideomycetes</taxon>
        <taxon>Pleosporomycetidae</taxon>
        <taxon>Pleosporales</taxon>
        <taxon>Pleosporineae</taxon>
        <taxon>Pleosporaceae</taxon>
        <taxon>Bipolaris</taxon>
    </lineage>
</organism>
<dbReference type="GO" id="GO:0015171">
    <property type="term" value="F:amino acid transmembrane transporter activity"/>
    <property type="evidence" value="ECO:0007669"/>
    <property type="project" value="TreeGrafter"/>
</dbReference>
<feature type="transmembrane region" description="Helical" evidence="6">
    <location>
        <begin position="311"/>
        <end position="329"/>
    </location>
</feature>
<dbReference type="Proteomes" id="UP000624244">
    <property type="component" value="Unassembled WGS sequence"/>
</dbReference>
<name>A0A8H5ZKV0_COCSA</name>
<feature type="transmembrane region" description="Helical" evidence="6">
    <location>
        <begin position="482"/>
        <end position="504"/>
    </location>
</feature>
<accession>A0A8H5ZKV0</accession>
<feature type="transmembrane region" description="Helical" evidence="6">
    <location>
        <begin position="154"/>
        <end position="182"/>
    </location>
</feature>
<dbReference type="FunFam" id="1.20.1740.10:FF:000001">
    <property type="entry name" value="Amino acid permease"/>
    <property type="match status" value="1"/>
</dbReference>
<protein>
    <recommendedName>
        <fullName evidence="7">Amino acid permease/ SLC12A domain-containing protein</fullName>
    </recommendedName>
</protein>
<dbReference type="PANTHER" id="PTHR43341:SF38">
    <property type="entry name" value="PROLINE TRANSPORTER (EUROFUNG)"/>
    <property type="match status" value="1"/>
</dbReference>
<evidence type="ECO:0000256" key="2">
    <source>
        <dbReference type="ARBA" id="ARBA00022448"/>
    </source>
</evidence>
<evidence type="ECO:0000256" key="3">
    <source>
        <dbReference type="ARBA" id="ARBA00022692"/>
    </source>
</evidence>
<keyword evidence="2" id="KW-0813">Transport</keyword>
<feature type="transmembrane region" description="Helical" evidence="6">
    <location>
        <begin position="106"/>
        <end position="133"/>
    </location>
</feature>
<dbReference type="EMBL" id="WNKQ01000007">
    <property type="protein sequence ID" value="KAF5850054.1"/>
    <property type="molecule type" value="Genomic_DNA"/>
</dbReference>
<feature type="transmembrane region" description="Helical" evidence="6">
    <location>
        <begin position="222"/>
        <end position="240"/>
    </location>
</feature>
<evidence type="ECO:0000256" key="6">
    <source>
        <dbReference type="SAM" id="Phobius"/>
    </source>
</evidence>
<dbReference type="InterPro" id="IPR004841">
    <property type="entry name" value="AA-permease/SLC12A_dom"/>
</dbReference>
<keyword evidence="4 6" id="KW-1133">Transmembrane helix</keyword>
<evidence type="ECO:0000313" key="9">
    <source>
        <dbReference type="Proteomes" id="UP000624244"/>
    </source>
</evidence>
<dbReference type="AlphaFoldDB" id="A0A8H5ZKV0"/>
<proteinExistence type="predicted"/>
<evidence type="ECO:0000256" key="4">
    <source>
        <dbReference type="ARBA" id="ARBA00022989"/>
    </source>
</evidence>
<feature type="transmembrane region" description="Helical" evidence="6">
    <location>
        <begin position="269"/>
        <end position="291"/>
    </location>
</feature>
<feature type="transmembrane region" description="Helical" evidence="6">
    <location>
        <begin position="364"/>
        <end position="383"/>
    </location>
</feature>
<dbReference type="InterPro" id="IPR050524">
    <property type="entry name" value="APC_YAT"/>
</dbReference>
<keyword evidence="3 6" id="KW-0812">Transmembrane</keyword>
<feature type="domain" description="Amino acid permease/ SLC12A" evidence="7">
    <location>
        <begin position="78"/>
        <end position="536"/>
    </location>
</feature>
<evidence type="ECO:0000259" key="7">
    <source>
        <dbReference type="Pfam" id="PF00324"/>
    </source>
</evidence>
<keyword evidence="5 6" id="KW-0472">Membrane</keyword>
<evidence type="ECO:0000313" key="8">
    <source>
        <dbReference type="EMBL" id="KAF5850054.1"/>
    </source>
</evidence>
<feature type="transmembrane region" description="Helical" evidence="6">
    <location>
        <begin position="438"/>
        <end position="461"/>
    </location>
</feature>
<feature type="transmembrane region" description="Helical" evidence="6">
    <location>
        <begin position="188"/>
        <end position="210"/>
    </location>
</feature>
<sequence>MSEKKVDEIAASSQDVEFGVGNVQEARPRKTSAVDPTVITGEIFDNRYETTQRGLKSRYVLIPSLEHISEEMANRRRHAQMIALGGTIGTGLFVGSGVTLSRGGPAFILASFCFMSFLIFCTVAGIIEVAAYLPTPGSSMNLFGARYVSRSLGFGLGWLYFYSLGILVPYEITAAALVIEYWSPPVNIAVWVTIMIIVIVGLNCFPVKFYGETEFWFAGTKVIMILGLLLLSFILFWGGGPHRDRLGFRYWKDPGAANTYLEPGNTGRFVALLSTLVLSAFPFSFAPELLVATGGEMQSPRRNLPTAARRYIYRLVIFYVFGVLAIGVICPSNDPSITSGGAGAGSSPFVAGIKRAGIPVLDSIINAGIIISAWSSGNSFLFLSSRSLYGLALSGNAPSIFKSCTKSGVPYYAVAASSLFCALAYLNVGSSSAVVFTWFVNLTNTSGFISWICCGIIFLRFRKACDAQGITDLPYRSPVGKWGAWTIIVAFTFLCLINGFDVFWPEKWNVSSFFTAYVGIPMFFLFYGGHRIWARKDGWAYDPLTVDLHTGLEQVLAEERPARTIKGPWWKKITLIWQ</sequence>
<feature type="transmembrane region" description="Helical" evidence="6">
    <location>
        <begin position="409"/>
        <end position="426"/>
    </location>
</feature>
<dbReference type="PANTHER" id="PTHR43341">
    <property type="entry name" value="AMINO ACID PERMEASE"/>
    <property type="match status" value="1"/>
</dbReference>
<dbReference type="Gene3D" id="1.20.1740.10">
    <property type="entry name" value="Amino acid/polyamine transporter I"/>
    <property type="match status" value="1"/>
</dbReference>
<feature type="transmembrane region" description="Helical" evidence="6">
    <location>
        <begin position="81"/>
        <end position="100"/>
    </location>
</feature>
<gene>
    <name evidence="8" type="ORF">GGP41_002343</name>
</gene>
<evidence type="ECO:0000256" key="5">
    <source>
        <dbReference type="ARBA" id="ARBA00023136"/>
    </source>
</evidence>